<reference evidence="8 9" key="1">
    <citation type="submission" date="2020-08" db="EMBL/GenBank/DDBJ databases">
        <title>Edaphobacter telluris sp. nov. and Acidobacterium dinghuensis sp. nov., two acidobacteria isolated from forest soil.</title>
        <authorList>
            <person name="Fu J."/>
            <person name="Qiu L."/>
        </authorList>
    </citation>
    <scope>NUCLEOTIDE SEQUENCE [LARGE SCALE GENOMIC DNA]</scope>
    <source>
        <strain evidence="8">4Y35</strain>
    </source>
</reference>
<dbReference type="Proteomes" id="UP000515312">
    <property type="component" value="Chromosome"/>
</dbReference>
<evidence type="ECO:0000256" key="5">
    <source>
        <dbReference type="SAM" id="Phobius"/>
    </source>
</evidence>
<dbReference type="Gene3D" id="2.40.30.170">
    <property type="match status" value="1"/>
</dbReference>
<keyword evidence="5" id="KW-1133">Transmembrane helix</keyword>
<dbReference type="RefSeq" id="WP_186744078.1">
    <property type="nucleotide sequence ID" value="NZ_CP060394.1"/>
</dbReference>
<protein>
    <submittedName>
        <fullName evidence="8">Efflux RND transporter periplasmic adaptor subunit</fullName>
    </submittedName>
</protein>
<feature type="transmembrane region" description="Helical" evidence="5">
    <location>
        <begin position="12"/>
        <end position="32"/>
    </location>
</feature>
<dbReference type="PANTHER" id="PTHR32347">
    <property type="entry name" value="EFFLUX SYSTEM COMPONENT YKNX-RELATED"/>
    <property type="match status" value="1"/>
</dbReference>
<dbReference type="NCBIfam" id="TIGR01730">
    <property type="entry name" value="RND_mfp"/>
    <property type="match status" value="1"/>
</dbReference>
<dbReference type="AlphaFoldDB" id="A0A7G8BKC9"/>
<dbReference type="Gene3D" id="2.40.50.100">
    <property type="match status" value="1"/>
</dbReference>
<dbReference type="KEGG" id="adin:H7849_03180"/>
<keyword evidence="9" id="KW-1185">Reference proteome</keyword>
<dbReference type="InterPro" id="IPR006143">
    <property type="entry name" value="RND_pump_MFP"/>
</dbReference>
<evidence type="ECO:0000313" key="9">
    <source>
        <dbReference type="Proteomes" id="UP000515312"/>
    </source>
</evidence>
<dbReference type="Pfam" id="PF25954">
    <property type="entry name" value="Beta-barrel_RND_2"/>
    <property type="match status" value="1"/>
</dbReference>
<dbReference type="InterPro" id="IPR058792">
    <property type="entry name" value="Beta-barrel_RND_2"/>
</dbReference>
<evidence type="ECO:0000256" key="2">
    <source>
        <dbReference type="ARBA" id="ARBA00009477"/>
    </source>
</evidence>
<comment type="similarity">
    <text evidence="2">Belongs to the membrane fusion protein (MFP) (TC 8.A.1) family.</text>
</comment>
<sequence>MARAGTTTNRTKWIWMGAAVAVALVFYLVHLATRTTLPIRAAEVERSSLKSTTSTNGKVEPASYFEAHAPFPGIVKSIYAHEGDKVTQGKLLLQMDDTDALSKLATAIAALRGAQASYDATMNGGTQEERLSLNGDLTKTQMDRDQAQRDVAALEKLQAQGAASAAEVAAAKDRLTATNNSLALLEKRKSGRYDSADIAHAKAALADAQAGYTAAQEVVNQANVKAPFAGTLYSIPVSKSEYVQSGDKLLQMADLTKMQVRAYFDEPEIAKIREGMPIAIRWDAIPDREWHGHVERVPSTIITYGTRNVGQVLISIDDADGKLLPNTNVTVAVTTSDTPDALNVPRDALHTEQGKSYVYRVINGTLRRTPVTVNALNLSQVEIVSGLHEGDVVALGSTNGQPISEGVAVRIVR</sequence>
<dbReference type="GO" id="GO:0016020">
    <property type="term" value="C:membrane"/>
    <property type="evidence" value="ECO:0007669"/>
    <property type="project" value="InterPro"/>
</dbReference>
<dbReference type="EMBL" id="CP060394">
    <property type="protein sequence ID" value="QNI32999.1"/>
    <property type="molecule type" value="Genomic_DNA"/>
</dbReference>
<dbReference type="InterPro" id="IPR050465">
    <property type="entry name" value="UPF0194_transport"/>
</dbReference>
<accession>A0A7G8BKC9</accession>
<dbReference type="Gene3D" id="2.40.420.20">
    <property type="match status" value="1"/>
</dbReference>
<evidence type="ECO:0000259" key="7">
    <source>
        <dbReference type="Pfam" id="PF25989"/>
    </source>
</evidence>
<feature type="domain" description="YknX-like C-terminal permuted SH3-like" evidence="7">
    <location>
        <begin position="341"/>
        <end position="410"/>
    </location>
</feature>
<comment type="subcellular location">
    <subcellularLocation>
        <location evidence="1">Cell envelope</location>
    </subcellularLocation>
</comment>
<gene>
    <name evidence="8" type="ORF">H7849_03180</name>
</gene>
<evidence type="ECO:0000313" key="8">
    <source>
        <dbReference type="EMBL" id="QNI32999.1"/>
    </source>
</evidence>
<dbReference type="GO" id="GO:0030313">
    <property type="term" value="C:cell envelope"/>
    <property type="evidence" value="ECO:0007669"/>
    <property type="project" value="UniProtKB-SubCell"/>
</dbReference>
<dbReference type="SUPFAM" id="SSF111369">
    <property type="entry name" value="HlyD-like secretion proteins"/>
    <property type="match status" value="2"/>
</dbReference>
<feature type="domain" description="CusB-like beta-barrel" evidence="6">
    <location>
        <begin position="263"/>
        <end position="335"/>
    </location>
</feature>
<feature type="coiled-coil region" evidence="4">
    <location>
        <begin position="137"/>
        <end position="188"/>
    </location>
</feature>
<dbReference type="GO" id="GO:0022857">
    <property type="term" value="F:transmembrane transporter activity"/>
    <property type="evidence" value="ECO:0007669"/>
    <property type="project" value="InterPro"/>
</dbReference>
<dbReference type="InterPro" id="IPR058637">
    <property type="entry name" value="YknX-like_C"/>
</dbReference>
<evidence type="ECO:0000259" key="6">
    <source>
        <dbReference type="Pfam" id="PF25954"/>
    </source>
</evidence>
<evidence type="ECO:0000256" key="3">
    <source>
        <dbReference type="ARBA" id="ARBA00023054"/>
    </source>
</evidence>
<organism evidence="8 9">
    <name type="scientific">Alloacidobacterium dinghuense</name>
    <dbReference type="NCBI Taxonomy" id="2763107"/>
    <lineage>
        <taxon>Bacteria</taxon>
        <taxon>Pseudomonadati</taxon>
        <taxon>Acidobacteriota</taxon>
        <taxon>Terriglobia</taxon>
        <taxon>Terriglobales</taxon>
        <taxon>Acidobacteriaceae</taxon>
        <taxon>Alloacidobacterium</taxon>
    </lineage>
</organism>
<name>A0A7G8BKC9_9BACT</name>
<proteinExistence type="inferred from homology"/>
<keyword evidence="5" id="KW-0812">Transmembrane</keyword>
<evidence type="ECO:0000256" key="1">
    <source>
        <dbReference type="ARBA" id="ARBA00004196"/>
    </source>
</evidence>
<keyword evidence="3 4" id="KW-0175">Coiled coil</keyword>
<dbReference type="PANTHER" id="PTHR32347:SF23">
    <property type="entry name" value="BLL5650 PROTEIN"/>
    <property type="match status" value="1"/>
</dbReference>
<evidence type="ECO:0000256" key="4">
    <source>
        <dbReference type="SAM" id="Coils"/>
    </source>
</evidence>
<dbReference type="Pfam" id="PF25989">
    <property type="entry name" value="YknX_C"/>
    <property type="match status" value="1"/>
</dbReference>
<keyword evidence="5" id="KW-0472">Membrane</keyword>